<feature type="compositionally biased region" description="Acidic residues" evidence="1">
    <location>
        <begin position="230"/>
        <end position="239"/>
    </location>
</feature>
<sequence length="305" mass="35724">MKNDSSIWRHWEPIPPACEPCKNDREEREFDLALSNPNRCFGQGTVDDPLVVWIDRPAHRNRSLVWAHNNFAKSIAKVLGFTHTWIIKGAHDLQYARDEKGNKILTESGSWLLRNADMHITLRLGTDLYSCRLAAHAYIVLDEDGNPTRYITELARRFKQEGEALPQLEFWRWESYHNRFLPRRPVSLGPDWEVYANVGPYLDTYRPDNRRTTDTYTPRSADTPPRESSSDDDDDDDFMEGAMTSELSSLIRRWQSAYEDYREYHEELVAIGDASPERLIELHAMREQILTMQREIYREAKGFLM</sequence>
<proteinExistence type="predicted"/>
<keyword evidence="3" id="KW-1185">Reference proteome</keyword>
<accession>A0A553HUR6</accession>
<reference evidence="3" key="1">
    <citation type="submission" date="2019-06" db="EMBL/GenBank/DDBJ databases">
        <title>Draft genome sequence of the griseofulvin-producing fungus Xylaria cubensis strain G536.</title>
        <authorList>
            <person name="Mead M.E."/>
            <person name="Raja H.A."/>
            <person name="Steenwyk J.L."/>
            <person name="Knowles S.L."/>
            <person name="Oberlies N.H."/>
            <person name="Rokas A."/>
        </authorList>
    </citation>
    <scope>NUCLEOTIDE SEQUENCE [LARGE SCALE GENOMIC DNA]</scope>
    <source>
        <strain evidence="3">G536</strain>
    </source>
</reference>
<protein>
    <submittedName>
        <fullName evidence="2">Uncharacterized protein</fullName>
    </submittedName>
</protein>
<evidence type="ECO:0000313" key="2">
    <source>
        <dbReference type="EMBL" id="TRX91696.1"/>
    </source>
</evidence>
<dbReference type="OrthoDB" id="4733460at2759"/>
<evidence type="ECO:0000256" key="1">
    <source>
        <dbReference type="SAM" id="MobiDB-lite"/>
    </source>
</evidence>
<feature type="region of interest" description="Disordered" evidence="1">
    <location>
        <begin position="206"/>
        <end position="240"/>
    </location>
</feature>
<gene>
    <name evidence="2" type="ORF">FHL15_007478</name>
</gene>
<dbReference type="EMBL" id="VFLP01000043">
    <property type="protein sequence ID" value="TRX91696.1"/>
    <property type="molecule type" value="Genomic_DNA"/>
</dbReference>
<dbReference type="Proteomes" id="UP000319160">
    <property type="component" value="Unassembled WGS sequence"/>
</dbReference>
<dbReference type="AlphaFoldDB" id="A0A553HUR6"/>
<evidence type="ECO:0000313" key="3">
    <source>
        <dbReference type="Proteomes" id="UP000319160"/>
    </source>
</evidence>
<comment type="caution">
    <text evidence="2">The sequence shown here is derived from an EMBL/GenBank/DDBJ whole genome shotgun (WGS) entry which is preliminary data.</text>
</comment>
<name>A0A553HUR6_9PEZI</name>
<organism evidence="2 3">
    <name type="scientific">Xylaria flabelliformis</name>
    <dbReference type="NCBI Taxonomy" id="2512241"/>
    <lineage>
        <taxon>Eukaryota</taxon>
        <taxon>Fungi</taxon>
        <taxon>Dikarya</taxon>
        <taxon>Ascomycota</taxon>
        <taxon>Pezizomycotina</taxon>
        <taxon>Sordariomycetes</taxon>
        <taxon>Xylariomycetidae</taxon>
        <taxon>Xylariales</taxon>
        <taxon>Xylariaceae</taxon>
        <taxon>Xylaria</taxon>
    </lineage>
</organism>